<accession>A0A5E8B2C6</accession>
<dbReference type="AlphaFoldDB" id="A0A5E8B2C6"/>
<dbReference type="Gene3D" id="3.40.50.1010">
    <property type="entry name" value="5'-nuclease"/>
    <property type="match status" value="1"/>
</dbReference>
<evidence type="ECO:0008006" key="4">
    <source>
        <dbReference type="Google" id="ProtNLM"/>
    </source>
</evidence>
<dbReference type="RefSeq" id="XP_031851411.1">
    <property type="nucleotide sequence ID" value="XM_031995520.1"/>
</dbReference>
<dbReference type="EMBL" id="CABVLU010000001">
    <property type="protein sequence ID" value="VVT45573.1"/>
    <property type="molecule type" value="Genomic_DNA"/>
</dbReference>
<gene>
    <name evidence="2" type="ORF">SAPINGB_P000797</name>
</gene>
<name>A0A5E8B2C6_9ASCO</name>
<evidence type="ECO:0000256" key="1">
    <source>
        <dbReference type="SAM" id="MobiDB-lite"/>
    </source>
</evidence>
<keyword evidence="3" id="KW-1185">Reference proteome</keyword>
<evidence type="ECO:0000313" key="2">
    <source>
        <dbReference type="EMBL" id="VVT45573.1"/>
    </source>
</evidence>
<sequence>MPPPDQRLFIPPKQPKDHHHSKPQSPQSIIPPPPFDESPATRIARYTNLYTKIIQIFPKDKSTLLVPKPKSAPSASNLHVFVDLSNVYIGLCKTIETYLDYYYAAPDLAAAFAKKPSSKHIHPLDMEALDKVLLRGRAAAQKVVVGSTPTSASNPMHAVYGKMFAHARKLHYDVTIMSRVETYPESSHHHKEHGVDELLSVRILQTVRQTQTPGTIVLATGDGQPPAFTNGGAALGFLAAVEKALAEGWAVELYSFGASLSGNWRRLLRAPDLVLARFRIVYLDEFVLGLAAGPVVAALRGCEHEANLKVLQDREKNKIMNKEREEKNQEQEQEITFEDVLGIEAKRRPLGNHDGLFMPGQSLHTS</sequence>
<dbReference type="OrthoDB" id="5590473at2759"/>
<reference evidence="2 3" key="1">
    <citation type="submission" date="2019-09" db="EMBL/GenBank/DDBJ databases">
        <authorList>
            <person name="Brejova B."/>
        </authorList>
    </citation>
    <scope>NUCLEOTIDE SEQUENCE [LARGE SCALE GENOMIC DNA]</scope>
</reference>
<dbReference type="CDD" id="cd18724">
    <property type="entry name" value="PIN_LabA-like"/>
    <property type="match status" value="1"/>
</dbReference>
<dbReference type="GeneID" id="43579620"/>
<organism evidence="2 3">
    <name type="scientific">Magnusiomyces paraingens</name>
    <dbReference type="NCBI Taxonomy" id="2606893"/>
    <lineage>
        <taxon>Eukaryota</taxon>
        <taxon>Fungi</taxon>
        <taxon>Dikarya</taxon>
        <taxon>Ascomycota</taxon>
        <taxon>Saccharomycotina</taxon>
        <taxon>Dipodascomycetes</taxon>
        <taxon>Dipodascales</taxon>
        <taxon>Dipodascaceae</taxon>
        <taxon>Magnusiomyces</taxon>
    </lineage>
</organism>
<evidence type="ECO:0000313" key="3">
    <source>
        <dbReference type="Proteomes" id="UP000398389"/>
    </source>
</evidence>
<feature type="region of interest" description="Disordered" evidence="1">
    <location>
        <begin position="1"/>
        <end position="35"/>
    </location>
</feature>
<protein>
    <recommendedName>
        <fullName evidence="4">NYN domain-containing protein</fullName>
    </recommendedName>
</protein>
<proteinExistence type="predicted"/>
<dbReference type="Proteomes" id="UP000398389">
    <property type="component" value="Unassembled WGS sequence"/>
</dbReference>